<accession>A0A8R7TCU1</accession>
<name>A0A8R7TCU1_TRIUA</name>
<reference evidence="2" key="3">
    <citation type="submission" date="2022-06" db="UniProtKB">
        <authorList>
            <consortium name="EnsemblPlants"/>
        </authorList>
    </citation>
    <scope>IDENTIFICATION</scope>
</reference>
<feature type="compositionally biased region" description="Basic and acidic residues" evidence="1">
    <location>
        <begin position="137"/>
        <end position="154"/>
    </location>
</feature>
<reference evidence="2" key="2">
    <citation type="submission" date="2018-03" db="EMBL/GenBank/DDBJ databases">
        <title>The Triticum urartu genome reveals the dynamic nature of wheat genome evolution.</title>
        <authorList>
            <person name="Ling H."/>
            <person name="Ma B."/>
            <person name="Shi X."/>
            <person name="Liu H."/>
            <person name="Dong L."/>
            <person name="Sun H."/>
            <person name="Cao Y."/>
            <person name="Gao Q."/>
            <person name="Zheng S."/>
            <person name="Li Y."/>
            <person name="Yu Y."/>
            <person name="Du H."/>
            <person name="Qi M."/>
            <person name="Li Y."/>
            <person name="Yu H."/>
            <person name="Cui Y."/>
            <person name="Wang N."/>
            <person name="Chen C."/>
            <person name="Wu H."/>
            <person name="Zhao Y."/>
            <person name="Zhang J."/>
            <person name="Li Y."/>
            <person name="Zhou W."/>
            <person name="Zhang B."/>
            <person name="Hu W."/>
            <person name="Eijk M."/>
            <person name="Tang J."/>
            <person name="Witsenboer H."/>
            <person name="Zhao S."/>
            <person name="Li Z."/>
            <person name="Zhang A."/>
            <person name="Wang D."/>
            <person name="Liang C."/>
        </authorList>
    </citation>
    <scope>NUCLEOTIDE SEQUENCE [LARGE SCALE GENOMIC DNA]</scope>
    <source>
        <strain evidence="2">cv. G1812</strain>
    </source>
</reference>
<dbReference type="EnsemblPlants" id="TuG1812G0200000790.01.T01">
    <property type="protein sequence ID" value="TuG1812G0200000790.01.T01.cds283618"/>
    <property type="gene ID" value="TuG1812G0200000790.01"/>
</dbReference>
<sequence>MEFMHDASTAYRPCQGVTDIISGSLLPSSTSVANSYAIHILSQQNWTCALCGVVWRWRVAQAILNRTNTTRHQWHFLPTREGCRQRARAYLGGPVDDGRDEAAGPAPVSDEVDEHGQVRLHHLRLELALLDELPRRAAEEGRRCPRERDGEREPAGGGEGEG</sequence>
<keyword evidence="3" id="KW-1185">Reference proteome</keyword>
<protein>
    <submittedName>
        <fullName evidence="2">Uncharacterized protein</fullName>
    </submittedName>
</protein>
<dbReference type="Proteomes" id="UP000015106">
    <property type="component" value="Chromosome 2"/>
</dbReference>
<dbReference type="Gramene" id="TuG1812G0200000790.01.T01">
    <property type="protein sequence ID" value="TuG1812G0200000790.01.T01.cds283618"/>
    <property type="gene ID" value="TuG1812G0200000790.01"/>
</dbReference>
<feature type="region of interest" description="Disordered" evidence="1">
    <location>
        <begin position="137"/>
        <end position="162"/>
    </location>
</feature>
<dbReference type="AlphaFoldDB" id="A0A8R7TCU1"/>
<reference evidence="3" key="1">
    <citation type="journal article" date="2013" name="Nature">
        <title>Draft genome of the wheat A-genome progenitor Triticum urartu.</title>
        <authorList>
            <person name="Ling H.Q."/>
            <person name="Zhao S."/>
            <person name="Liu D."/>
            <person name="Wang J."/>
            <person name="Sun H."/>
            <person name="Zhang C."/>
            <person name="Fan H."/>
            <person name="Li D."/>
            <person name="Dong L."/>
            <person name="Tao Y."/>
            <person name="Gao C."/>
            <person name="Wu H."/>
            <person name="Li Y."/>
            <person name="Cui Y."/>
            <person name="Guo X."/>
            <person name="Zheng S."/>
            <person name="Wang B."/>
            <person name="Yu K."/>
            <person name="Liang Q."/>
            <person name="Yang W."/>
            <person name="Lou X."/>
            <person name="Chen J."/>
            <person name="Feng M."/>
            <person name="Jian J."/>
            <person name="Zhang X."/>
            <person name="Luo G."/>
            <person name="Jiang Y."/>
            <person name="Liu J."/>
            <person name="Wang Z."/>
            <person name="Sha Y."/>
            <person name="Zhang B."/>
            <person name="Wu H."/>
            <person name="Tang D."/>
            <person name="Shen Q."/>
            <person name="Xue P."/>
            <person name="Zou S."/>
            <person name="Wang X."/>
            <person name="Liu X."/>
            <person name="Wang F."/>
            <person name="Yang Y."/>
            <person name="An X."/>
            <person name="Dong Z."/>
            <person name="Zhang K."/>
            <person name="Zhang X."/>
            <person name="Luo M.C."/>
            <person name="Dvorak J."/>
            <person name="Tong Y."/>
            <person name="Wang J."/>
            <person name="Yang H."/>
            <person name="Li Z."/>
            <person name="Wang D."/>
            <person name="Zhang A."/>
            <person name="Wang J."/>
        </authorList>
    </citation>
    <scope>NUCLEOTIDE SEQUENCE</scope>
    <source>
        <strain evidence="3">cv. G1812</strain>
    </source>
</reference>
<proteinExistence type="predicted"/>
<evidence type="ECO:0000313" key="3">
    <source>
        <dbReference type="Proteomes" id="UP000015106"/>
    </source>
</evidence>
<evidence type="ECO:0000256" key="1">
    <source>
        <dbReference type="SAM" id="MobiDB-lite"/>
    </source>
</evidence>
<organism evidence="2 3">
    <name type="scientific">Triticum urartu</name>
    <name type="common">Red wild einkorn</name>
    <name type="synonym">Crithodium urartu</name>
    <dbReference type="NCBI Taxonomy" id="4572"/>
    <lineage>
        <taxon>Eukaryota</taxon>
        <taxon>Viridiplantae</taxon>
        <taxon>Streptophyta</taxon>
        <taxon>Embryophyta</taxon>
        <taxon>Tracheophyta</taxon>
        <taxon>Spermatophyta</taxon>
        <taxon>Magnoliopsida</taxon>
        <taxon>Liliopsida</taxon>
        <taxon>Poales</taxon>
        <taxon>Poaceae</taxon>
        <taxon>BOP clade</taxon>
        <taxon>Pooideae</taxon>
        <taxon>Triticodae</taxon>
        <taxon>Triticeae</taxon>
        <taxon>Triticinae</taxon>
        <taxon>Triticum</taxon>
    </lineage>
</organism>
<evidence type="ECO:0000313" key="2">
    <source>
        <dbReference type="EnsemblPlants" id="TuG1812G0200000790.01.T01.cds283618"/>
    </source>
</evidence>